<sequence length="204" mass="23175">MKTPKLNDEKLDTEGAAEPSPAEAIQRPSAPHEDPKLQHPLRLRVYQMQKNTLQGIVLRFRVDPHELCRLNNLPPSTLHSTPHLLHTRGVVLLPPSAHQAPTYREPPEVACAREERRGPERAEKCLQTMTKEEEEEEGARKMKEQGVGRTTLEARAIERYFDDDEWEAGQRRNGGSESGSVSLWGRANDKEKEGDGRWWTWGSG</sequence>
<feature type="region of interest" description="Disordered" evidence="1">
    <location>
        <begin position="129"/>
        <end position="149"/>
    </location>
</feature>
<evidence type="ECO:0000313" key="2">
    <source>
        <dbReference type="EMBL" id="RDB25855.1"/>
    </source>
</evidence>
<dbReference type="InParanoid" id="A0A369JZT6"/>
<dbReference type="EMBL" id="LUEZ02000040">
    <property type="protein sequence ID" value="RDB25855.1"/>
    <property type="molecule type" value="Genomic_DNA"/>
</dbReference>
<gene>
    <name evidence="2" type="ORF">Hypma_006831</name>
</gene>
<feature type="region of interest" description="Disordered" evidence="1">
    <location>
        <begin position="163"/>
        <end position="204"/>
    </location>
</feature>
<protein>
    <recommendedName>
        <fullName evidence="4">LysM domain-containing protein</fullName>
    </recommendedName>
</protein>
<proteinExistence type="predicted"/>
<feature type="region of interest" description="Disordered" evidence="1">
    <location>
        <begin position="1"/>
        <end position="36"/>
    </location>
</feature>
<reference evidence="2" key="1">
    <citation type="submission" date="2018-04" db="EMBL/GenBank/DDBJ databases">
        <title>Whole genome sequencing of Hypsizygus marmoreus.</title>
        <authorList>
            <person name="Choi I.-G."/>
            <person name="Min B."/>
            <person name="Kim J.-G."/>
            <person name="Kim S."/>
            <person name="Oh Y.-L."/>
            <person name="Kong W.-S."/>
            <person name="Park H."/>
            <person name="Jeong J."/>
            <person name="Song E.-S."/>
        </authorList>
    </citation>
    <scope>NUCLEOTIDE SEQUENCE [LARGE SCALE GENOMIC DNA]</scope>
    <source>
        <strain evidence="2">51987-8</strain>
    </source>
</reference>
<organism evidence="2 3">
    <name type="scientific">Hypsizygus marmoreus</name>
    <name type="common">White beech mushroom</name>
    <name type="synonym">Agaricus marmoreus</name>
    <dbReference type="NCBI Taxonomy" id="39966"/>
    <lineage>
        <taxon>Eukaryota</taxon>
        <taxon>Fungi</taxon>
        <taxon>Dikarya</taxon>
        <taxon>Basidiomycota</taxon>
        <taxon>Agaricomycotina</taxon>
        <taxon>Agaricomycetes</taxon>
        <taxon>Agaricomycetidae</taxon>
        <taxon>Agaricales</taxon>
        <taxon>Tricholomatineae</taxon>
        <taxon>Lyophyllaceae</taxon>
        <taxon>Hypsizygus</taxon>
    </lineage>
</organism>
<evidence type="ECO:0000256" key="1">
    <source>
        <dbReference type="SAM" id="MobiDB-lite"/>
    </source>
</evidence>
<keyword evidence="3" id="KW-1185">Reference proteome</keyword>
<evidence type="ECO:0008006" key="4">
    <source>
        <dbReference type="Google" id="ProtNLM"/>
    </source>
</evidence>
<name>A0A369JZT6_HYPMA</name>
<accession>A0A369JZT6</accession>
<feature type="compositionally biased region" description="Basic and acidic residues" evidence="1">
    <location>
        <begin position="1"/>
        <end position="13"/>
    </location>
</feature>
<dbReference type="Proteomes" id="UP000076154">
    <property type="component" value="Unassembled WGS sequence"/>
</dbReference>
<comment type="caution">
    <text evidence="2">The sequence shown here is derived from an EMBL/GenBank/DDBJ whole genome shotgun (WGS) entry which is preliminary data.</text>
</comment>
<dbReference type="AlphaFoldDB" id="A0A369JZT6"/>
<feature type="compositionally biased region" description="Basic and acidic residues" evidence="1">
    <location>
        <begin position="187"/>
        <end position="196"/>
    </location>
</feature>
<dbReference type="OrthoDB" id="2107166at2759"/>
<evidence type="ECO:0000313" key="3">
    <source>
        <dbReference type="Proteomes" id="UP000076154"/>
    </source>
</evidence>